<proteinExistence type="inferred from homology"/>
<evidence type="ECO:0000256" key="2">
    <source>
        <dbReference type="HAMAP-Rule" id="MF_00048"/>
    </source>
</evidence>
<keyword evidence="4" id="KW-1185">Reference proteome</keyword>
<dbReference type="GO" id="GO:0003676">
    <property type="term" value="F:nucleic acid binding"/>
    <property type="evidence" value="ECO:0007669"/>
    <property type="project" value="InterPro"/>
</dbReference>
<dbReference type="HAMAP" id="MF_00048">
    <property type="entry name" value="UPF0102"/>
    <property type="match status" value="1"/>
</dbReference>
<organism evidence="3 4">
    <name type="scientific">Bifidobacterium jacchi</name>
    <dbReference type="NCBI Taxonomy" id="2490545"/>
    <lineage>
        <taxon>Bacteria</taxon>
        <taxon>Bacillati</taxon>
        <taxon>Actinomycetota</taxon>
        <taxon>Actinomycetes</taxon>
        <taxon>Bifidobacteriales</taxon>
        <taxon>Bifidobacteriaceae</taxon>
        <taxon>Bifidobacterium</taxon>
    </lineage>
</organism>
<evidence type="ECO:0000313" key="4">
    <source>
        <dbReference type="Proteomes" id="UP000326336"/>
    </source>
</evidence>
<dbReference type="NCBIfam" id="NF009154">
    <property type="entry name" value="PRK12497.3-3"/>
    <property type="match status" value="1"/>
</dbReference>
<dbReference type="PANTHER" id="PTHR34039">
    <property type="entry name" value="UPF0102 PROTEIN YRAN"/>
    <property type="match status" value="1"/>
</dbReference>
<dbReference type="InterPro" id="IPR011856">
    <property type="entry name" value="tRNA_endonuc-like_dom_sf"/>
</dbReference>
<dbReference type="Proteomes" id="UP000326336">
    <property type="component" value="Unassembled WGS sequence"/>
</dbReference>
<dbReference type="Gene3D" id="3.40.1350.10">
    <property type="match status" value="1"/>
</dbReference>
<dbReference type="NCBIfam" id="NF009150">
    <property type="entry name" value="PRK12497.1-3"/>
    <property type="match status" value="1"/>
</dbReference>
<reference evidence="3 4" key="1">
    <citation type="journal article" date="2019" name="Int. J. Syst. Evol. Microbiol.">
        <title>Bifidobacterium jacchi sp. nov., isolated from the faeces of a baby common marmoset (Callithrix jacchus).</title>
        <authorList>
            <person name="Modesto M."/>
            <person name="Watanabe K."/>
            <person name="Arita M."/>
            <person name="Satti M."/>
            <person name="Oki K."/>
            <person name="Sciavilla P."/>
            <person name="Patavino C."/>
            <person name="Camma C."/>
            <person name="Michelini S."/>
            <person name="Sgorbati B."/>
            <person name="Mattarelli P."/>
        </authorList>
    </citation>
    <scope>NUCLEOTIDE SEQUENCE [LARGE SCALE GENOMIC DNA]</scope>
    <source>
        <strain evidence="3 4">MRM 9.3</strain>
    </source>
</reference>
<evidence type="ECO:0000256" key="1">
    <source>
        <dbReference type="ARBA" id="ARBA00006738"/>
    </source>
</evidence>
<gene>
    <name evidence="3" type="ORF">EHS19_06805</name>
</gene>
<comment type="caution">
    <text evidence="3">The sequence shown here is derived from an EMBL/GenBank/DDBJ whole genome shotgun (WGS) entry which is preliminary data.</text>
</comment>
<protein>
    <recommendedName>
        <fullName evidence="2">UPF0102 protein EHS19_06805</fullName>
    </recommendedName>
</protein>
<dbReference type="NCBIfam" id="TIGR00252">
    <property type="entry name" value="YraN family protein"/>
    <property type="match status" value="1"/>
</dbReference>
<name>A0A5N5RHF7_9BIFI</name>
<dbReference type="InterPro" id="IPR003509">
    <property type="entry name" value="UPF0102_YraN-like"/>
</dbReference>
<accession>A0A5N5RHF7</accession>
<dbReference type="AlphaFoldDB" id="A0A5N5RHF7"/>
<dbReference type="PANTHER" id="PTHR34039:SF1">
    <property type="entry name" value="UPF0102 PROTEIN YRAN"/>
    <property type="match status" value="1"/>
</dbReference>
<dbReference type="SUPFAM" id="SSF52980">
    <property type="entry name" value="Restriction endonuclease-like"/>
    <property type="match status" value="1"/>
</dbReference>
<evidence type="ECO:0000313" key="3">
    <source>
        <dbReference type="EMBL" id="KAB5606697.1"/>
    </source>
</evidence>
<sequence>MNTTIASTSHCTPQASDTRSLGAFGERVAAEWLESRGCRILDRNWRTRYGELDIVAVDPQGVIVFVEVKTRRSTRYGLPQESVTAAKRTHLRRAAVQWLIDPDHRVPHRGTRFDVIAITLDAADSASINCIEGAF</sequence>
<dbReference type="OrthoDB" id="9794876at2"/>
<dbReference type="CDD" id="cd20736">
    <property type="entry name" value="PoNe_Nuclease"/>
    <property type="match status" value="1"/>
</dbReference>
<dbReference type="EMBL" id="RQSP01000021">
    <property type="protein sequence ID" value="KAB5606697.1"/>
    <property type="molecule type" value="Genomic_DNA"/>
</dbReference>
<dbReference type="InterPro" id="IPR011335">
    <property type="entry name" value="Restrct_endonuc-II-like"/>
</dbReference>
<dbReference type="RefSeq" id="WP_151917020.1">
    <property type="nucleotide sequence ID" value="NZ_RQSP01000021.1"/>
</dbReference>
<dbReference type="Pfam" id="PF02021">
    <property type="entry name" value="UPF0102"/>
    <property type="match status" value="1"/>
</dbReference>
<comment type="similarity">
    <text evidence="1 2">Belongs to the UPF0102 family.</text>
</comment>